<evidence type="ECO:0000313" key="2">
    <source>
        <dbReference type="Proteomes" id="UP000827092"/>
    </source>
</evidence>
<reference evidence="1 2" key="1">
    <citation type="journal article" date="2022" name="Nat. Ecol. Evol.">
        <title>A masculinizing supergene underlies an exaggerated male reproductive morph in a spider.</title>
        <authorList>
            <person name="Hendrickx F."/>
            <person name="De Corte Z."/>
            <person name="Sonet G."/>
            <person name="Van Belleghem S.M."/>
            <person name="Kostlbacher S."/>
            <person name="Vangestel C."/>
        </authorList>
    </citation>
    <scope>NUCLEOTIDE SEQUENCE [LARGE SCALE GENOMIC DNA]</scope>
    <source>
        <strain evidence="1">W744_W776</strain>
    </source>
</reference>
<evidence type="ECO:0000313" key="1">
    <source>
        <dbReference type="EMBL" id="KAG8188712.1"/>
    </source>
</evidence>
<organism evidence="1 2">
    <name type="scientific">Oedothorax gibbosus</name>
    <dbReference type="NCBI Taxonomy" id="931172"/>
    <lineage>
        <taxon>Eukaryota</taxon>
        <taxon>Metazoa</taxon>
        <taxon>Ecdysozoa</taxon>
        <taxon>Arthropoda</taxon>
        <taxon>Chelicerata</taxon>
        <taxon>Arachnida</taxon>
        <taxon>Araneae</taxon>
        <taxon>Araneomorphae</taxon>
        <taxon>Entelegynae</taxon>
        <taxon>Araneoidea</taxon>
        <taxon>Linyphiidae</taxon>
        <taxon>Erigoninae</taxon>
        <taxon>Oedothorax</taxon>
    </lineage>
</organism>
<sequence length="82" mass="9377">MTDKRESVLGKTPEHYGLVVSEQPLYTVTAVAYWFSTSPSKPTIGFLWSRYHNTNRKQLRPNTTKAICTHDNASDIGYTDHF</sequence>
<dbReference type="AlphaFoldDB" id="A0AAV6UWF4"/>
<proteinExistence type="predicted"/>
<dbReference type="EMBL" id="JAFNEN010000233">
    <property type="protein sequence ID" value="KAG8188712.1"/>
    <property type="molecule type" value="Genomic_DNA"/>
</dbReference>
<protein>
    <submittedName>
        <fullName evidence="1">Uncharacterized protein</fullName>
    </submittedName>
</protein>
<dbReference type="Proteomes" id="UP000827092">
    <property type="component" value="Unassembled WGS sequence"/>
</dbReference>
<gene>
    <name evidence="1" type="ORF">JTE90_003968</name>
</gene>
<name>A0AAV6UWF4_9ARAC</name>
<keyword evidence="2" id="KW-1185">Reference proteome</keyword>
<comment type="caution">
    <text evidence="1">The sequence shown here is derived from an EMBL/GenBank/DDBJ whole genome shotgun (WGS) entry which is preliminary data.</text>
</comment>
<accession>A0AAV6UWF4</accession>